<evidence type="ECO:0008006" key="4">
    <source>
        <dbReference type="Google" id="ProtNLM"/>
    </source>
</evidence>
<organism evidence="2 3">
    <name type="scientific">Altererythrobacter epoxidivorans</name>
    <dbReference type="NCBI Taxonomy" id="361183"/>
    <lineage>
        <taxon>Bacteria</taxon>
        <taxon>Pseudomonadati</taxon>
        <taxon>Pseudomonadota</taxon>
        <taxon>Alphaproteobacteria</taxon>
        <taxon>Sphingomonadales</taxon>
        <taxon>Erythrobacteraceae</taxon>
        <taxon>Altererythrobacter</taxon>
    </lineage>
</organism>
<dbReference type="PATRIC" id="fig|361183.4.peg.1237"/>
<sequence>MKRLLPLALLLLVITPFAGAWAQNRDVPYWASMRAEKVNMRVGPSAEYRIDWVYQRKGLPVKVVRVMEGWRLIEDPDGARGWVVARLLTPERGAIVIGEGLMPIRDAAGSSARLKWNAEPGVVGTLGKCEDGWCEFNAGGHAGWAPQDRLWGSGEP</sequence>
<evidence type="ECO:0000256" key="1">
    <source>
        <dbReference type="SAM" id="SignalP"/>
    </source>
</evidence>
<accession>A0A0M4M7T2</accession>
<feature type="signal peptide" evidence="1">
    <location>
        <begin position="1"/>
        <end position="22"/>
    </location>
</feature>
<gene>
    <name evidence="2" type="ORF">AMC99_01266</name>
</gene>
<evidence type="ECO:0000313" key="3">
    <source>
        <dbReference type="Proteomes" id="UP000057938"/>
    </source>
</evidence>
<dbReference type="Pfam" id="PF06347">
    <property type="entry name" value="SH3_4"/>
    <property type="match status" value="2"/>
</dbReference>
<dbReference type="Proteomes" id="UP000057938">
    <property type="component" value="Chromosome"/>
</dbReference>
<dbReference type="EMBL" id="CP012669">
    <property type="protein sequence ID" value="ALE16560.1"/>
    <property type="molecule type" value="Genomic_DNA"/>
</dbReference>
<dbReference type="Gene3D" id="2.30.30.40">
    <property type="entry name" value="SH3 Domains"/>
    <property type="match status" value="1"/>
</dbReference>
<feature type="chain" id="PRO_5005798208" description="SH3b domain-containing protein" evidence="1">
    <location>
        <begin position="23"/>
        <end position="156"/>
    </location>
</feature>
<dbReference type="OrthoDB" id="9810773at2"/>
<protein>
    <recommendedName>
        <fullName evidence="4">SH3b domain-containing protein</fullName>
    </recommendedName>
</protein>
<dbReference type="STRING" id="361183.AMC99_01266"/>
<dbReference type="AlphaFoldDB" id="A0A0M4M7T2"/>
<name>A0A0M4M7T2_9SPHN</name>
<dbReference type="KEGG" id="aep:AMC99_01266"/>
<keyword evidence="3" id="KW-1185">Reference proteome</keyword>
<evidence type="ECO:0000313" key="2">
    <source>
        <dbReference type="EMBL" id="ALE16560.1"/>
    </source>
</evidence>
<keyword evidence="1" id="KW-0732">Signal</keyword>
<proteinExistence type="predicted"/>
<dbReference type="RefSeq" id="WP_061927778.1">
    <property type="nucleotide sequence ID" value="NZ_CP012669.1"/>
</dbReference>
<reference evidence="2 3" key="1">
    <citation type="submission" date="2015-09" db="EMBL/GenBank/DDBJ databases">
        <title>Complete genome sequence of a benzo[a]pyrene-degrading bacterium Altererythrobacter epoxidivorans CGMCC 1.7731T.</title>
        <authorList>
            <person name="Li Z."/>
            <person name="Cheng H."/>
            <person name="Huo Y."/>
            <person name="Xu X."/>
        </authorList>
    </citation>
    <scope>NUCLEOTIDE SEQUENCE [LARGE SCALE GENOMIC DNA]</scope>
    <source>
        <strain evidence="2 3">CGMCC 1.7731</strain>
    </source>
</reference>
<dbReference type="InterPro" id="IPR010466">
    <property type="entry name" value="DUF1058"/>
</dbReference>